<name>A0A381PQU0_9ZZZZ</name>
<feature type="compositionally biased region" description="Polar residues" evidence="1">
    <location>
        <begin position="136"/>
        <end position="163"/>
    </location>
</feature>
<reference evidence="2" key="1">
    <citation type="submission" date="2018-05" db="EMBL/GenBank/DDBJ databases">
        <authorList>
            <person name="Lanie J.A."/>
            <person name="Ng W.-L."/>
            <person name="Kazmierczak K.M."/>
            <person name="Andrzejewski T.M."/>
            <person name="Davidsen T.M."/>
            <person name="Wayne K.J."/>
            <person name="Tettelin H."/>
            <person name="Glass J.I."/>
            <person name="Rusch D."/>
            <person name="Podicherti R."/>
            <person name="Tsui H.-C.T."/>
            <person name="Winkler M.E."/>
        </authorList>
    </citation>
    <scope>NUCLEOTIDE SEQUENCE</scope>
</reference>
<protein>
    <submittedName>
        <fullName evidence="2">Uncharacterized protein</fullName>
    </submittedName>
</protein>
<gene>
    <name evidence="2" type="ORF">METZ01_LOCUS20707</name>
</gene>
<evidence type="ECO:0000313" key="2">
    <source>
        <dbReference type="EMBL" id="SUZ67853.1"/>
    </source>
</evidence>
<proteinExistence type="predicted"/>
<organism evidence="2">
    <name type="scientific">marine metagenome</name>
    <dbReference type="NCBI Taxonomy" id="408172"/>
    <lineage>
        <taxon>unclassified sequences</taxon>
        <taxon>metagenomes</taxon>
        <taxon>ecological metagenomes</taxon>
    </lineage>
</organism>
<dbReference type="EMBL" id="UINC01001023">
    <property type="protein sequence ID" value="SUZ67853.1"/>
    <property type="molecule type" value="Genomic_DNA"/>
</dbReference>
<accession>A0A381PQU0</accession>
<dbReference type="AlphaFoldDB" id="A0A381PQU0"/>
<evidence type="ECO:0000256" key="1">
    <source>
        <dbReference type="SAM" id="MobiDB-lite"/>
    </source>
</evidence>
<sequence>MVNINVRRLTPRGFGKLSLLVTIGLAQLVVLTADDLYSVHKENQGQQEAGNITSSEAGLTLTALQNQEATLLARILDEAMSDPQVAFRRGLDWDQDVLKGAEGTVYVPYTLRIDPDVVGSESIIAGIRVVERSGTVPESATPPQTQSNALEQDSTQGQSTASTAGLGMESPVTEPPTYAFEDFHFVTLSDMQMQDDAYQFSRAFQVPGGQYDVYVALKDLQLVETPDELMQNLSTEVRQAVFKFAVNIPDLSNDLSTSSVFVFERLERISTALTPAQLREDPYAIGSMRFVVRNSENFSTADELKFGFFIYNMQVDINGKPDVTVEYNFHRQGEAGEEFFNATSPQEFNKETVRPNFDAEQGHQLLAGQDVPLSVFPVGSYRMEIAVTDNASGNLLTRDLHFTVGEKVES</sequence>
<feature type="region of interest" description="Disordered" evidence="1">
    <location>
        <begin position="134"/>
        <end position="171"/>
    </location>
</feature>